<dbReference type="EC" id="3.4.16.4" evidence="3"/>
<keyword evidence="3" id="KW-0121">Carboxypeptidase</keyword>
<dbReference type="Gene3D" id="3.50.80.20">
    <property type="entry name" value="D-Ala-D-Ala carboxypeptidase C, peptidase S13"/>
    <property type="match status" value="1"/>
</dbReference>
<dbReference type="PRINTS" id="PR00922">
    <property type="entry name" value="DADACBPTASE3"/>
</dbReference>
<evidence type="ECO:0000313" key="4">
    <source>
        <dbReference type="Proteomes" id="UP000800981"/>
    </source>
</evidence>
<dbReference type="PANTHER" id="PTHR30023:SF0">
    <property type="entry name" value="PENICILLIN-SENSITIVE CARBOXYPEPTIDASE A"/>
    <property type="match status" value="1"/>
</dbReference>
<dbReference type="Proteomes" id="UP000800981">
    <property type="component" value="Unassembled WGS sequence"/>
</dbReference>
<gene>
    <name evidence="3" type="primary">dacB</name>
    <name evidence="3" type="ORF">G9H71_19595</name>
</gene>
<protein>
    <submittedName>
        <fullName evidence="3">D-alanyl-D-alanine carboxypeptidase/D-alanyl-D-alanine-endopeptidase</fullName>
        <ecNumber evidence="3">3.4.16.4</ecNumber>
    </submittedName>
</protein>
<evidence type="ECO:0000256" key="1">
    <source>
        <dbReference type="ARBA" id="ARBA00006096"/>
    </source>
</evidence>
<evidence type="ECO:0000256" key="2">
    <source>
        <dbReference type="ARBA" id="ARBA00022801"/>
    </source>
</evidence>
<keyword evidence="3" id="KW-0645">Protease</keyword>
<keyword evidence="4" id="KW-1185">Reference proteome</keyword>
<dbReference type="InterPro" id="IPR012338">
    <property type="entry name" value="Beta-lactam/transpept-like"/>
</dbReference>
<dbReference type="PANTHER" id="PTHR30023">
    <property type="entry name" value="D-ALANYL-D-ALANINE CARBOXYPEPTIDASE"/>
    <property type="match status" value="1"/>
</dbReference>
<sequence length="480" mass="46836">MRGRVVAGVGAAVVLVAGAGVAIGAGLDGAEPERPATSASAPAVLPPSAPAVLQPATSSPGNAPAPAGVTAAVRAALGDRALGGSVGATVLAADGTVLLDRGGAAHTPASVAKLLTGTAALTALGPDTTLATRVVSDSAAAAGATPGTPGASTPAAGGTADIVLVGGGDATLQSGADDRGSDTTAYARLDVLAKRTAAALGRGATVRVLVDDSAFAAPAVSPDWEPGYVPGGIAAPTSALSVDQGRVRPGEDARVGDPALEAGRRFAALLRAQDLTVRGAVARRAAQGAQELARVESPPVARLVERMLEQSDNDLAEALVRLVAAERGEPATAAGGGAAVLAEAQELGIPVARARLLDGSGLARGSRVGSDTLAATLRTAASPEHPELRPVLTGLPVAGLTGTLAERYADSGPLDAARGVVRAKTGTLTGVSSLAGLVRDRDGGLLVFAFLADRVPGSTLDARQALDEAAAALAECGCRG</sequence>
<dbReference type="Pfam" id="PF02113">
    <property type="entry name" value="Peptidase_S13"/>
    <property type="match status" value="2"/>
</dbReference>
<evidence type="ECO:0000313" key="3">
    <source>
        <dbReference type="EMBL" id="NHC15992.1"/>
    </source>
</evidence>
<dbReference type="GO" id="GO:0009002">
    <property type="term" value="F:serine-type D-Ala-D-Ala carboxypeptidase activity"/>
    <property type="evidence" value="ECO:0007669"/>
    <property type="project" value="UniProtKB-EC"/>
</dbReference>
<comment type="caution">
    <text evidence="3">The sequence shown here is derived from an EMBL/GenBank/DDBJ whole genome shotgun (WGS) entry which is preliminary data.</text>
</comment>
<dbReference type="RefSeq" id="WP_166284470.1">
    <property type="nucleotide sequence ID" value="NZ_JAANNP010000078.1"/>
</dbReference>
<name>A0ABX0H2N6_9ACTN</name>
<organism evidence="3 4">
    <name type="scientific">Motilibacter deserti</name>
    <dbReference type="NCBI Taxonomy" id="2714956"/>
    <lineage>
        <taxon>Bacteria</taxon>
        <taxon>Bacillati</taxon>
        <taxon>Actinomycetota</taxon>
        <taxon>Actinomycetes</taxon>
        <taxon>Motilibacterales</taxon>
        <taxon>Motilibacteraceae</taxon>
        <taxon>Motilibacter</taxon>
    </lineage>
</organism>
<accession>A0ABX0H2N6</accession>
<dbReference type="SUPFAM" id="SSF56601">
    <property type="entry name" value="beta-lactamase/transpeptidase-like"/>
    <property type="match status" value="1"/>
</dbReference>
<dbReference type="Gene3D" id="3.40.710.10">
    <property type="entry name" value="DD-peptidase/beta-lactamase superfamily"/>
    <property type="match status" value="1"/>
</dbReference>
<proteinExistence type="inferred from homology"/>
<reference evidence="3 4" key="1">
    <citation type="submission" date="2020-03" db="EMBL/GenBank/DDBJ databases">
        <title>Two novel Motilibacter sp.</title>
        <authorList>
            <person name="Liu S."/>
        </authorList>
    </citation>
    <scope>NUCLEOTIDE SEQUENCE [LARGE SCALE GENOMIC DNA]</scope>
    <source>
        <strain evidence="3 4">E257</strain>
    </source>
</reference>
<dbReference type="InterPro" id="IPR000667">
    <property type="entry name" value="Peptidase_S13"/>
</dbReference>
<comment type="similarity">
    <text evidence="1">Belongs to the peptidase S13 family.</text>
</comment>
<dbReference type="EMBL" id="JAANNP010000078">
    <property type="protein sequence ID" value="NHC15992.1"/>
    <property type="molecule type" value="Genomic_DNA"/>
</dbReference>
<dbReference type="NCBIfam" id="TIGR00666">
    <property type="entry name" value="PBP4"/>
    <property type="match status" value="1"/>
</dbReference>
<keyword evidence="2 3" id="KW-0378">Hydrolase</keyword>